<evidence type="ECO:0000313" key="1">
    <source>
        <dbReference type="EMBL" id="MBB6452917.1"/>
    </source>
</evidence>
<proteinExistence type="predicted"/>
<keyword evidence="1" id="KW-0282">Flagellum</keyword>
<dbReference type="Proteomes" id="UP000581688">
    <property type="component" value="Unassembled WGS sequence"/>
</dbReference>
<organism evidence="1 2">
    <name type="scientific">Salirhabdus euzebyi</name>
    <dbReference type="NCBI Taxonomy" id="394506"/>
    <lineage>
        <taxon>Bacteria</taxon>
        <taxon>Bacillati</taxon>
        <taxon>Bacillota</taxon>
        <taxon>Bacilli</taxon>
        <taxon>Bacillales</taxon>
        <taxon>Bacillaceae</taxon>
        <taxon>Salirhabdus</taxon>
    </lineage>
</organism>
<dbReference type="InterPro" id="IPR009384">
    <property type="entry name" value="SwrD-like"/>
</dbReference>
<protein>
    <submittedName>
        <fullName evidence="1">Flagellar protein FlbD</fullName>
    </submittedName>
</protein>
<dbReference type="PANTHER" id="PTHR39185:SF1">
    <property type="entry name" value="SWARMING MOTILITY PROTEIN SWRD"/>
    <property type="match status" value="1"/>
</dbReference>
<dbReference type="EMBL" id="JACHGH010000003">
    <property type="protein sequence ID" value="MBB6452917.1"/>
    <property type="molecule type" value="Genomic_DNA"/>
</dbReference>
<name>A0A841Q3F7_9BACI</name>
<reference evidence="1 2" key="1">
    <citation type="submission" date="2020-08" db="EMBL/GenBank/DDBJ databases">
        <title>Genomic Encyclopedia of Type Strains, Phase IV (KMG-IV): sequencing the most valuable type-strain genomes for metagenomic binning, comparative biology and taxonomic classification.</title>
        <authorList>
            <person name="Goeker M."/>
        </authorList>
    </citation>
    <scope>NUCLEOTIDE SEQUENCE [LARGE SCALE GENOMIC DNA]</scope>
    <source>
        <strain evidence="1 2">DSM 19612</strain>
    </source>
</reference>
<keyword evidence="1" id="KW-0969">Cilium</keyword>
<dbReference type="PANTHER" id="PTHR39185">
    <property type="entry name" value="SWARMING MOTILITY PROTEIN SWRD"/>
    <property type="match status" value="1"/>
</dbReference>
<evidence type="ECO:0000313" key="2">
    <source>
        <dbReference type="Proteomes" id="UP000581688"/>
    </source>
</evidence>
<comment type="caution">
    <text evidence="1">The sequence shown here is derived from an EMBL/GenBank/DDBJ whole genome shotgun (WGS) entry which is preliminary data.</text>
</comment>
<gene>
    <name evidence="1" type="ORF">HNQ94_001363</name>
</gene>
<keyword evidence="2" id="KW-1185">Reference proteome</keyword>
<keyword evidence="1" id="KW-0966">Cell projection</keyword>
<accession>A0A841Q3F7</accession>
<dbReference type="AlphaFoldDB" id="A0A841Q3F7"/>
<sequence length="84" mass="9676">MEPVLVRLHLIMILVTRLNGEEFTINALYIEKVQMLPDTTITLTNGKKLFVRETQHEVIEKTIAFYQRIGLSNVKVKMEGSSDE</sequence>
<dbReference type="Pfam" id="PF06289">
    <property type="entry name" value="FlbD"/>
    <property type="match status" value="1"/>
</dbReference>